<protein>
    <submittedName>
        <fullName evidence="2">Uncharacterized protein</fullName>
    </submittedName>
</protein>
<name>A0AAN8GMC7_9TELE</name>
<evidence type="ECO:0000256" key="1">
    <source>
        <dbReference type="SAM" id="MobiDB-lite"/>
    </source>
</evidence>
<feature type="compositionally biased region" description="Basic and acidic residues" evidence="1">
    <location>
        <begin position="77"/>
        <end position="86"/>
    </location>
</feature>
<keyword evidence="3" id="KW-1185">Reference proteome</keyword>
<comment type="caution">
    <text evidence="2">The sequence shown here is derived from an EMBL/GenBank/DDBJ whole genome shotgun (WGS) entry which is preliminary data.</text>
</comment>
<dbReference type="AlphaFoldDB" id="A0AAN8GMC7"/>
<feature type="compositionally biased region" description="Polar residues" evidence="1">
    <location>
        <begin position="126"/>
        <end position="141"/>
    </location>
</feature>
<gene>
    <name evidence="2" type="ORF">CesoFtcFv8_018257</name>
</gene>
<accession>A0AAN8GMC7</accession>
<feature type="compositionally biased region" description="Polar residues" evidence="1">
    <location>
        <begin position="103"/>
        <end position="114"/>
    </location>
</feature>
<reference evidence="2 3" key="1">
    <citation type="journal article" date="2023" name="Mol. Biol. Evol.">
        <title>Genomics of Secondarily Temperate Adaptation in the Only Non-Antarctic Icefish.</title>
        <authorList>
            <person name="Rivera-Colon A.G."/>
            <person name="Rayamajhi N."/>
            <person name="Minhas B.F."/>
            <person name="Madrigal G."/>
            <person name="Bilyk K.T."/>
            <person name="Yoon V."/>
            <person name="Hune M."/>
            <person name="Gregory S."/>
            <person name="Cheng C.H.C."/>
            <person name="Catchen J.M."/>
        </authorList>
    </citation>
    <scope>NUCLEOTIDE SEQUENCE [LARGE SCALE GENOMIC DNA]</scope>
    <source>
        <strain evidence="2">JC2023a</strain>
    </source>
</reference>
<sequence length="150" mass="16024">MTDYSHLAVLRSCGGSHTITTASQRRTNLQTNKYPPRAESEEVDIVGLDGHIYKGRLNAPSIRNTETKLPTIPTKDGMCKTKDKAKCPHKPTASPEGHHPHSAKSNQGSHSASSLLERDWPVSALGCTSQSSVTAAESNTEPPAGAPLDL</sequence>
<feature type="region of interest" description="Disordered" evidence="1">
    <location>
        <begin position="64"/>
        <end position="150"/>
    </location>
</feature>
<dbReference type="EMBL" id="JAULUE010002060">
    <property type="protein sequence ID" value="KAK5884436.1"/>
    <property type="molecule type" value="Genomic_DNA"/>
</dbReference>
<evidence type="ECO:0000313" key="2">
    <source>
        <dbReference type="EMBL" id="KAK5884436.1"/>
    </source>
</evidence>
<evidence type="ECO:0000313" key="3">
    <source>
        <dbReference type="Proteomes" id="UP001335648"/>
    </source>
</evidence>
<proteinExistence type="predicted"/>
<organism evidence="2 3">
    <name type="scientific">Champsocephalus esox</name>
    <name type="common">pike icefish</name>
    <dbReference type="NCBI Taxonomy" id="159716"/>
    <lineage>
        <taxon>Eukaryota</taxon>
        <taxon>Metazoa</taxon>
        <taxon>Chordata</taxon>
        <taxon>Craniata</taxon>
        <taxon>Vertebrata</taxon>
        <taxon>Euteleostomi</taxon>
        <taxon>Actinopterygii</taxon>
        <taxon>Neopterygii</taxon>
        <taxon>Teleostei</taxon>
        <taxon>Neoteleostei</taxon>
        <taxon>Acanthomorphata</taxon>
        <taxon>Eupercaria</taxon>
        <taxon>Perciformes</taxon>
        <taxon>Notothenioidei</taxon>
        <taxon>Channichthyidae</taxon>
        <taxon>Champsocephalus</taxon>
    </lineage>
</organism>
<dbReference type="Proteomes" id="UP001335648">
    <property type="component" value="Unassembled WGS sequence"/>
</dbReference>